<dbReference type="InParanoid" id="J4GXG4"/>
<keyword evidence="2" id="KW-0472">Membrane</keyword>
<dbReference type="AlphaFoldDB" id="J4GXG4"/>
<accession>J4GXG4</accession>
<dbReference type="Proteomes" id="UP000006352">
    <property type="component" value="Unassembled WGS sequence"/>
</dbReference>
<proteinExistence type="predicted"/>
<keyword evidence="4" id="KW-1185">Reference proteome</keyword>
<sequence length="103" mass="11093">MTSYHYQSLPTGSNAAPEEHAEDLERKTHASGGSYTLLCWIICALCVVAIIVAFLNLSLVLSVTGQFSRSGGAMGLSHPDIFVGLPRELLPDPSVDLYSDRVN</sequence>
<protein>
    <submittedName>
        <fullName evidence="3">Uncharacterized protein</fullName>
    </submittedName>
</protein>
<evidence type="ECO:0000313" key="3">
    <source>
        <dbReference type="EMBL" id="CCM06540.1"/>
    </source>
</evidence>
<evidence type="ECO:0000256" key="1">
    <source>
        <dbReference type="SAM" id="MobiDB-lite"/>
    </source>
</evidence>
<feature type="compositionally biased region" description="Basic and acidic residues" evidence="1">
    <location>
        <begin position="17"/>
        <end position="26"/>
    </location>
</feature>
<gene>
    <name evidence="3" type="ORF">FIBRA_08814</name>
</gene>
<keyword evidence="2" id="KW-0812">Transmembrane</keyword>
<dbReference type="HOGENOM" id="CLU_2263781_0_0_1"/>
<dbReference type="EMBL" id="HE797382">
    <property type="protein sequence ID" value="CCM06540.1"/>
    <property type="molecule type" value="Genomic_DNA"/>
</dbReference>
<evidence type="ECO:0000256" key="2">
    <source>
        <dbReference type="SAM" id="Phobius"/>
    </source>
</evidence>
<dbReference type="RefSeq" id="XP_012185823.1">
    <property type="nucleotide sequence ID" value="XM_012330433.1"/>
</dbReference>
<feature type="transmembrane region" description="Helical" evidence="2">
    <location>
        <begin position="35"/>
        <end position="61"/>
    </location>
</feature>
<name>J4GXG4_9APHY</name>
<organism evidence="3 4">
    <name type="scientific">Fibroporia radiculosa</name>
    <dbReference type="NCBI Taxonomy" id="599839"/>
    <lineage>
        <taxon>Eukaryota</taxon>
        <taxon>Fungi</taxon>
        <taxon>Dikarya</taxon>
        <taxon>Basidiomycota</taxon>
        <taxon>Agaricomycotina</taxon>
        <taxon>Agaricomycetes</taxon>
        <taxon>Polyporales</taxon>
        <taxon>Fibroporiaceae</taxon>
        <taxon>Fibroporia</taxon>
    </lineage>
</organism>
<dbReference type="GeneID" id="24101440"/>
<keyword evidence="2" id="KW-1133">Transmembrane helix</keyword>
<reference evidence="3 4" key="1">
    <citation type="journal article" date="2012" name="Appl. Environ. Microbiol.">
        <title>Short-read sequencing for genomic analysis of the brown rot fungus Fibroporia radiculosa.</title>
        <authorList>
            <person name="Tang J.D."/>
            <person name="Perkins A.D."/>
            <person name="Sonstegard T.S."/>
            <person name="Schroeder S.G."/>
            <person name="Burgess S.C."/>
            <person name="Diehl S.V."/>
        </authorList>
    </citation>
    <scope>NUCLEOTIDE SEQUENCE [LARGE SCALE GENOMIC DNA]</scope>
    <source>
        <strain evidence="3 4">TFFH 294</strain>
    </source>
</reference>
<feature type="region of interest" description="Disordered" evidence="1">
    <location>
        <begin position="1"/>
        <end position="26"/>
    </location>
</feature>
<evidence type="ECO:0000313" key="4">
    <source>
        <dbReference type="Proteomes" id="UP000006352"/>
    </source>
</evidence>
<feature type="compositionally biased region" description="Polar residues" evidence="1">
    <location>
        <begin position="1"/>
        <end position="14"/>
    </location>
</feature>